<organism evidence="1 2">
    <name type="scientific">Trifolium medium</name>
    <dbReference type="NCBI Taxonomy" id="97028"/>
    <lineage>
        <taxon>Eukaryota</taxon>
        <taxon>Viridiplantae</taxon>
        <taxon>Streptophyta</taxon>
        <taxon>Embryophyta</taxon>
        <taxon>Tracheophyta</taxon>
        <taxon>Spermatophyta</taxon>
        <taxon>Magnoliopsida</taxon>
        <taxon>eudicotyledons</taxon>
        <taxon>Gunneridae</taxon>
        <taxon>Pentapetalae</taxon>
        <taxon>rosids</taxon>
        <taxon>fabids</taxon>
        <taxon>Fabales</taxon>
        <taxon>Fabaceae</taxon>
        <taxon>Papilionoideae</taxon>
        <taxon>50 kb inversion clade</taxon>
        <taxon>NPAAA clade</taxon>
        <taxon>Hologalegina</taxon>
        <taxon>IRL clade</taxon>
        <taxon>Trifolieae</taxon>
        <taxon>Trifolium</taxon>
    </lineage>
</organism>
<comment type="caution">
    <text evidence="1">The sequence shown here is derived from an EMBL/GenBank/DDBJ whole genome shotgun (WGS) entry which is preliminary data.</text>
</comment>
<dbReference type="Proteomes" id="UP000265520">
    <property type="component" value="Unassembled WGS sequence"/>
</dbReference>
<accession>A0A392P5J7</accession>
<protein>
    <submittedName>
        <fullName evidence="1">Uncharacterized protein</fullName>
    </submittedName>
</protein>
<evidence type="ECO:0000313" key="1">
    <source>
        <dbReference type="EMBL" id="MCI07014.1"/>
    </source>
</evidence>
<feature type="non-terminal residue" evidence="1">
    <location>
        <position position="33"/>
    </location>
</feature>
<name>A0A392P5J7_9FABA</name>
<evidence type="ECO:0000313" key="2">
    <source>
        <dbReference type="Proteomes" id="UP000265520"/>
    </source>
</evidence>
<keyword evidence="2" id="KW-1185">Reference proteome</keyword>
<dbReference type="EMBL" id="LXQA010063861">
    <property type="protein sequence ID" value="MCI07014.1"/>
    <property type="molecule type" value="Genomic_DNA"/>
</dbReference>
<reference evidence="1 2" key="1">
    <citation type="journal article" date="2018" name="Front. Plant Sci.">
        <title>Red Clover (Trifolium pratense) and Zigzag Clover (T. medium) - A Picture of Genomic Similarities and Differences.</title>
        <authorList>
            <person name="Dluhosova J."/>
            <person name="Istvanek J."/>
            <person name="Nedelnik J."/>
            <person name="Repkova J."/>
        </authorList>
    </citation>
    <scope>NUCLEOTIDE SEQUENCE [LARGE SCALE GENOMIC DNA]</scope>
    <source>
        <strain evidence="2">cv. 10/8</strain>
        <tissue evidence="1">Leaf</tissue>
    </source>
</reference>
<dbReference type="AlphaFoldDB" id="A0A392P5J7"/>
<proteinExistence type="predicted"/>
<sequence>MEYCPVVSPELSRTPQQVVSESWFGLVEEREKI</sequence>